<evidence type="ECO:0000313" key="3">
    <source>
        <dbReference type="Proteomes" id="UP000507470"/>
    </source>
</evidence>
<dbReference type="InterPro" id="IPR036890">
    <property type="entry name" value="HATPase_C_sf"/>
</dbReference>
<dbReference type="Pfam" id="PF25794">
    <property type="entry name" value="SACS"/>
    <property type="match status" value="2"/>
</dbReference>
<evidence type="ECO:0000313" key="2">
    <source>
        <dbReference type="EMBL" id="CAC5394478.1"/>
    </source>
</evidence>
<protein>
    <recommendedName>
        <fullName evidence="1">Sacsin/Nov domain-containing protein</fullName>
    </recommendedName>
</protein>
<dbReference type="PANTHER" id="PTHR15600:SF42">
    <property type="entry name" value="SACSIN"/>
    <property type="match status" value="1"/>
</dbReference>
<dbReference type="NCBIfam" id="NF047352">
    <property type="entry name" value="P_loop_sacsin"/>
    <property type="match status" value="2"/>
</dbReference>
<reference evidence="2 3" key="1">
    <citation type="submission" date="2020-06" db="EMBL/GenBank/DDBJ databases">
        <authorList>
            <person name="Li R."/>
            <person name="Bekaert M."/>
        </authorList>
    </citation>
    <scope>NUCLEOTIDE SEQUENCE [LARGE SCALE GENOMIC DNA]</scope>
    <source>
        <strain evidence="3">wild</strain>
    </source>
</reference>
<dbReference type="GO" id="GO:0030544">
    <property type="term" value="F:Hsp70 protein binding"/>
    <property type="evidence" value="ECO:0007669"/>
    <property type="project" value="TreeGrafter"/>
</dbReference>
<proteinExistence type="predicted"/>
<dbReference type="Proteomes" id="UP000507470">
    <property type="component" value="Unassembled WGS sequence"/>
</dbReference>
<dbReference type="PANTHER" id="PTHR15600">
    <property type="entry name" value="SACSIN"/>
    <property type="match status" value="1"/>
</dbReference>
<keyword evidence="3" id="KW-1185">Reference proteome</keyword>
<sequence length="1842" mass="212662">MARQLHLMDCDETSDDEKWFQMKRPSLLKQLQNIMREYPDDVQILYELVQNAEDAKATVMKIMFDSRNIDPGGSYGKYLKSPALCVYNNAVFEEKDWDGIASVYLSHKENVAYKIGRYGQGFKSVFHITDFPVIISGHSVLVIDPFKENKECQRTKLTAFEMKIGESGILNSFGLSRKIIREGHYNGTLFWFPLRTSVSLLSTNVYSSAKIEGTLELFKIETHLVLLFLKYLTQIELWSIKGKLLHKTEVTFDDRKTCDFLCSMWKKIESGSRYTHSIAFNCTTHTIASPSMQSQSSQSWTVVHFYAGHSKMEKPLNALALDSEIACLPYVGVAFQWEITKSQCGRVFNFLPLPATNKTNLPVHVNATFALSQNRRHLKLSDGKSSDKFVQWNEAVVGKLVPMAYVKLVEHLIEHSTKNRNPKNQIKMVYDCMPQHELFYDSFWRRCVSGFYNRVIQLPVFFTERNNGKWICKDSAILCDITTSDMSTIQKENIKETIKTVLLYLDKNVVDLRDSMKLLIKHGQIIDISPTKIVKYLKTSKSVIQRLSREQKIQLLLYIMTDSKVKLDGLELLPLHNEGFESFHENFRGEQFTYVATLSIDSSVFPGLEHRFVSNDLPNSLLTTLTAIATKGCFQLRNIEYKNIPQLLEEVFSIHCHYIDNGQFISKQKSSPLDIQWIRKIWSIIIKTDDKDDLQYFEKLPLIPQYIPERSQIDSFYVLKGNYILTGYENNGFKNLPTKVLDILQSNGIRNLDWNKVIESSNIIGRYIKYPVYESIIELCKNKPQAKQLIQTHAGFGRDLWLSRKTTAISFGQKEDLIIRLKGILDSYPRDHSILKEMIQNADDAGAKEIHIVHDMRNHSTNTVFENWKPLQGHALCIFNDAVFTDDDLEGIKRLGVGSKGDDKTKTGQFGIGFNSVYHITDAPCILALGPEAARGGCFCVLDPHCQYAPLAYDGDPGMCMEAAELMSDYPDVFNTFLSMKELKRDKGTWFRFPIRSSDHVKSQICNSVFCSTDIERLLLKMRKDIQECLLFLLNIKQITISSINSDSVHSIHCSVRVSYGNYANRKQIEFKEQLQRMNEKIKTSPSRIFTTDIEEFKYLLDVKFDSGLSSRWLIIQTLGFTDPQNIDQTLKESIQRKEMRFIPRGGVAFKVFSSDYSSMNSKAFCLLPLPVETGLSFHVNGQFAIDMSRNKLWGSEESNTSDVRRIWNLELIRRCIAYSYAGGIAFLTRYFFEKDVAVAMKKYVESLPLYLTAKNIFWTELVSYVFFHIKKRQLLVYPVRQYEKKEIFSVLNWIRNVPQYETKEAIKWVRRHSQNEIPILIDDLHCQFVSRSYVERLRNCFLALGMKLITLSTTIQSSMLSACEHLNNSRDHNKCYCICVQSVSAKAVIDFFKSSDSDLNDCYIRHKFESVEQVKLCLEYCLKYDNLKEIIGVPLLLGNDGSIGTFENQNKLILSKFVDLLPESSEEFVHKSLVGITKLHTLSFKNLTLTEFARLLPKSLDCKFKTNHVNTWTPLDTLLTREWFECFWEFIDTTDECLDVLEDWTLLPVSMSQNEYLLALKFCDIVIDYDSFDKCPNSELCPILRKLQLPTPILKSTKLNNLLVKYENTYNVLHSVYSWREFLEENLANLTKSERVSLVSYLVSGLNPNQKSKIDELKKLCLFMTIEDNVVSLQTTTFITIKEESNMSMPGLENMCKQLDLTVLCYYPELWQLYKIINCNIINVGDWYSKYILPNFKIVEDDYHMFYLNYINDNLLEYSNVVSALKLVPFIRNGQFISRAEAYFNPDQPLFKILCNNTDFPPSPFDDIKWRKFLVKAGLVSEVSESALLHFARMIEASLPT</sequence>
<name>A0A6J8CDJ0_MYTCO</name>
<organism evidence="2 3">
    <name type="scientific">Mytilus coruscus</name>
    <name type="common">Sea mussel</name>
    <dbReference type="NCBI Taxonomy" id="42192"/>
    <lineage>
        <taxon>Eukaryota</taxon>
        <taxon>Metazoa</taxon>
        <taxon>Spiralia</taxon>
        <taxon>Lophotrochozoa</taxon>
        <taxon>Mollusca</taxon>
        <taxon>Bivalvia</taxon>
        <taxon>Autobranchia</taxon>
        <taxon>Pteriomorphia</taxon>
        <taxon>Mytilida</taxon>
        <taxon>Mytiloidea</taxon>
        <taxon>Mytilidae</taxon>
        <taxon>Mytilinae</taxon>
        <taxon>Mytilus</taxon>
    </lineage>
</organism>
<dbReference type="InterPro" id="IPR052972">
    <property type="entry name" value="Sacsin_chaperone_reg"/>
</dbReference>
<feature type="domain" description="Sacsin/Nov" evidence="1">
    <location>
        <begin position="814"/>
        <end position="1049"/>
    </location>
</feature>
<dbReference type="EMBL" id="CACVKT020005298">
    <property type="protein sequence ID" value="CAC5394478.1"/>
    <property type="molecule type" value="Genomic_DNA"/>
</dbReference>
<gene>
    <name evidence="2" type="ORF">MCOR_29223</name>
</gene>
<dbReference type="InterPro" id="IPR058210">
    <property type="entry name" value="SACS/Nov_dom"/>
</dbReference>
<feature type="domain" description="Sacsin/Nov" evidence="1">
    <location>
        <begin position="26"/>
        <end position="242"/>
    </location>
</feature>
<dbReference type="SUPFAM" id="SSF55874">
    <property type="entry name" value="ATPase domain of HSP90 chaperone/DNA topoisomerase II/histidine kinase"/>
    <property type="match status" value="2"/>
</dbReference>
<accession>A0A6J8CDJ0</accession>
<evidence type="ECO:0000259" key="1">
    <source>
        <dbReference type="Pfam" id="PF25794"/>
    </source>
</evidence>
<dbReference type="OrthoDB" id="6160039at2759"/>